<dbReference type="PROSITE" id="PS50893">
    <property type="entry name" value="ABC_TRANSPORTER_2"/>
    <property type="match status" value="1"/>
</dbReference>
<dbReference type="PATRIC" id="fig|582475.4.peg.862"/>
<dbReference type="GO" id="GO:0016887">
    <property type="term" value="F:ATP hydrolysis activity"/>
    <property type="evidence" value="ECO:0007669"/>
    <property type="project" value="InterPro"/>
</dbReference>
<dbReference type="PANTHER" id="PTHR42798:SF7">
    <property type="entry name" value="ALPHA-D-RIBOSE 1-METHYLPHOSPHONATE 5-TRIPHOSPHATE SYNTHASE SUBUNIT PHNL"/>
    <property type="match status" value="1"/>
</dbReference>
<dbReference type="RefSeq" id="WP_049664757.1">
    <property type="nucleotide sequence ID" value="NZ_LFXJ01000005.1"/>
</dbReference>
<dbReference type="GO" id="GO:0098796">
    <property type="term" value="C:membrane protein complex"/>
    <property type="evidence" value="ECO:0007669"/>
    <property type="project" value="UniProtKB-ARBA"/>
</dbReference>
<dbReference type="Proteomes" id="UP000037326">
    <property type="component" value="Unassembled WGS sequence"/>
</dbReference>
<dbReference type="Gene3D" id="3.40.50.300">
    <property type="entry name" value="P-loop containing nucleotide triphosphate hydrolases"/>
    <property type="match status" value="1"/>
</dbReference>
<dbReference type="PANTHER" id="PTHR42798">
    <property type="entry name" value="LIPOPROTEIN-RELEASING SYSTEM ATP-BINDING PROTEIN LOLD"/>
    <property type="match status" value="1"/>
</dbReference>
<protein>
    <submittedName>
        <fullName evidence="6">ABC transporter ATP-binding protein</fullName>
    </submittedName>
</protein>
<comment type="caution">
    <text evidence="6">The sequence shown here is derived from an EMBL/GenBank/DDBJ whole genome shotgun (WGS) entry which is preliminary data.</text>
</comment>
<dbReference type="OrthoDB" id="9791546at2"/>
<evidence type="ECO:0000313" key="6">
    <source>
        <dbReference type="EMBL" id="KMY31908.1"/>
    </source>
</evidence>
<organism evidence="6 7">
    <name type="scientific">Lysinibacillus xylanilyticus</name>
    <dbReference type="NCBI Taxonomy" id="582475"/>
    <lineage>
        <taxon>Bacteria</taxon>
        <taxon>Bacillati</taxon>
        <taxon>Bacillota</taxon>
        <taxon>Bacilli</taxon>
        <taxon>Bacillales</taxon>
        <taxon>Bacillaceae</taxon>
        <taxon>Lysinibacillus</taxon>
    </lineage>
</organism>
<dbReference type="InterPro" id="IPR017911">
    <property type="entry name" value="MacB-like_ATP-bd"/>
</dbReference>
<evidence type="ECO:0000256" key="1">
    <source>
        <dbReference type="ARBA" id="ARBA00005417"/>
    </source>
</evidence>
<keyword evidence="4 6" id="KW-0067">ATP-binding</keyword>
<dbReference type="SMART" id="SM00382">
    <property type="entry name" value="AAA"/>
    <property type="match status" value="1"/>
</dbReference>
<dbReference type="InterPro" id="IPR027417">
    <property type="entry name" value="P-loop_NTPase"/>
</dbReference>
<evidence type="ECO:0000256" key="2">
    <source>
        <dbReference type="ARBA" id="ARBA00022448"/>
    </source>
</evidence>
<evidence type="ECO:0000256" key="4">
    <source>
        <dbReference type="ARBA" id="ARBA00022840"/>
    </source>
</evidence>
<dbReference type="FunFam" id="3.40.50.300:FF:000032">
    <property type="entry name" value="Export ABC transporter ATP-binding protein"/>
    <property type="match status" value="1"/>
</dbReference>
<gene>
    <name evidence="6" type="ORF">ACZ11_06910</name>
</gene>
<dbReference type="InterPro" id="IPR003439">
    <property type="entry name" value="ABC_transporter-like_ATP-bd"/>
</dbReference>
<dbReference type="GO" id="GO:0005524">
    <property type="term" value="F:ATP binding"/>
    <property type="evidence" value="ECO:0007669"/>
    <property type="project" value="UniProtKB-KW"/>
</dbReference>
<dbReference type="GeneID" id="96598003"/>
<dbReference type="CDD" id="cd03255">
    <property type="entry name" value="ABC_MJ0796_LolCDE_FtsE"/>
    <property type="match status" value="1"/>
</dbReference>
<evidence type="ECO:0000259" key="5">
    <source>
        <dbReference type="PROSITE" id="PS50893"/>
    </source>
</evidence>
<sequence>MDRVIIKTSDLGKSFCMGKEKIDVINNMNLEIYEGDFTIIMGSSGAGKSTLLYALSTMDQYSQGKVELLGKDITSFNENQIANIRKNDMAFIFQGINLLPDMTLFENVAFNGYSATKSKKSVNEKARLLLKDLGLEKDIYKYPSEVSGGQKQRTAIARALINEPKIIFADEPTGALNSSMGRVVLDILTQLNNEGQSIVMVTHDLKAATRGNRILYLKDGRIDGELNLDKLGEESLKEREGIVYKFLNDKNW</sequence>
<feature type="domain" description="ABC transporter" evidence="5">
    <location>
        <begin position="6"/>
        <end position="244"/>
    </location>
</feature>
<comment type="similarity">
    <text evidence="1">Belongs to the ABC transporter superfamily.</text>
</comment>
<dbReference type="SUPFAM" id="SSF52540">
    <property type="entry name" value="P-loop containing nucleoside triphosphate hydrolases"/>
    <property type="match status" value="1"/>
</dbReference>
<dbReference type="GO" id="GO:0022857">
    <property type="term" value="F:transmembrane transporter activity"/>
    <property type="evidence" value="ECO:0007669"/>
    <property type="project" value="UniProtKB-ARBA"/>
</dbReference>
<reference evidence="7" key="1">
    <citation type="submission" date="2015-07" db="EMBL/GenBank/DDBJ databases">
        <authorList>
            <person name="Liu B."/>
            <person name="Wang J."/>
            <person name="Zhu Y."/>
            <person name="Liu G."/>
            <person name="Chen Q."/>
            <person name="Lan J."/>
            <person name="Che J."/>
            <person name="Ge C."/>
            <person name="Shi H."/>
            <person name="Pan Z."/>
            <person name="Liu X."/>
        </authorList>
    </citation>
    <scope>NUCLEOTIDE SEQUENCE [LARGE SCALE GENOMIC DNA]</scope>
    <source>
        <strain evidence="7">DSM 23493</strain>
    </source>
</reference>
<dbReference type="EMBL" id="LFXJ01000005">
    <property type="protein sequence ID" value="KMY31908.1"/>
    <property type="molecule type" value="Genomic_DNA"/>
</dbReference>
<dbReference type="InterPro" id="IPR003593">
    <property type="entry name" value="AAA+_ATPase"/>
</dbReference>
<keyword evidence="2" id="KW-0813">Transport</keyword>
<keyword evidence="3" id="KW-0547">Nucleotide-binding</keyword>
<dbReference type="Pfam" id="PF00005">
    <property type="entry name" value="ABC_tran"/>
    <property type="match status" value="1"/>
</dbReference>
<dbReference type="AlphaFoldDB" id="A0A0K9FCF9"/>
<name>A0A0K9FCF9_9BACI</name>
<proteinExistence type="inferred from homology"/>
<evidence type="ECO:0000313" key="7">
    <source>
        <dbReference type="Proteomes" id="UP000037326"/>
    </source>
</evidence>
<accession>A0A0K9FCF9</accession>
<evidence type="ECO:0000256" key="3">
    <source>
        <dbReference type="ARBA" id="ARBA00022741"/>
    </source>
</evidence>